<dbReference type="InterPro" id="IPR000847">
    <property type="entry name" value="LysR_HTH_N"/>
</dbReference>
<gene>
    <name evidence="6" type="ORF">O0S08_40620</name>
</gene>
<dbReference type="CDD" id="cd08422">
    <property type="entry name" value="PBP2_CrgA_like"/>
    <property type="match status" value="1"/>
</dbReference>
<dbReference type="Gene3D" id="3.40.190.290">
    <property type="match status" value="1"/>
</dbReference>
<dbReference type="InterPro" id="IPR005119">
    <property type="entry name" value="LysR_subst-bd"/>
</dbReference>
<evidence type="ECO:0000256" key="3">
    <source>
        <dbReference type="ARBA" id="ARBA00023125"/>
    </source>
</evidence>
<evidence type="ECO:0000313" key="6">
    <source>
        <dbReference type="EMBL" id="WAS92526.1"/>
    </source>
</evidence>
<dbReference type="EMBL" id="CP114040">
    <property type="protein sequence ID" value="WAS92526.1"/>
    <property type="molecule type" value="Genomic_DNA"/>
</dbReference>
<comment type="similarity">
    <text evidence="1">Belongs to the LysR transcriptional regulatory family.</text>
</comment>
<evidence type="ECO:0000256" key="2">
    <source>
        <dbReference type="ARBA" id="ARBA00023015"/>
    </source>
</evidence>
<accession>A0ABY7GZW5</accession>
<name>A0ABY7GZW5_9BACT</name>
<keyword evidence="3" id="KW-0238">DNA-binding</keyword>
<dbReference type="InterPro" id="IPR036388">
    <property type="entry name" value="WH-like_DNA-bd_sf"/>
</dbReference>
<dbReference type="Proteomes" id="UP001164459">
    <property type="component" value="Chromosome"/>
</dbReference>
<feature type="domain" description="HTH lysR-type" evidence="5">
    <location>
        <begin position="1"/>
        <end position="59"/>
    </location>
</feature>
<keyword evidence="4" id="KW-0804">Transcription</keyword>
<evidence type="ECO:0000259" key="5">
    <source>
        <dbReference type="PROSITE" id="PS50931"/>
    </source>
</evidence>
<proteinExistence type="inferred from homology"/>
<dbReference type="RefSeq" id="WP_269034883.1">
    <property type="nucleotide sequence ID" value="NZ_CP114040.1"/>
</dbReference>
<protein>
    <submittedName>
        <fullName evidence="6">LysR family transcriptional regulator</fullName>
    </submittedName>
</protein>
<dbReference type="Pfam" id="PF03466">
    <property type="entry name" value="LysR_substrate"/>
    <property type="match status" value="1"/>
</dbReference>
<organism evidence="6 7">
    <name type="scientific">Nannocystis punicea</name>
    <dbReference type="NCBI Taxonomy" id="2995304"/>
    <lineage>
        <taxon>Bacteria</taxon>
        <taxon>Pseudomonadati</taxon>
        <taxon>Myxococcota</taxon>
        <taxon>Polyangia</taxon>
        <taxon>Nannocystales</taxon>
        <taxon>Nannocystaceae</taxon>
        <taxon>Nannocystis</taxon>
    </lineage>
</organism>
<dbReference type="Pfam" id="PF00126">
    <property type="entry name" value="HTH_1"/>
    <property type="match status" value="1"/>
</dbReference>
<dbReference type="InterPro" id="IPR036390">
    <property type="entry name" value="WH_DNA-bd_sf"/>
</dbReference>
<dbReference type="PANTHER" id="PTHR30537:SF5">
    <property type="entry name" value="HTH-TYPE TRANSCRIPTIONAL ACTIVATOR TTDR-RELATED"/>
    <property type="match status" value="1"/>
</dbReference>
<dbReference type="PRINTS" id="PR00039">
    <property type="entry name" value="HTHLYSR"/>
</dbReference>
<dbReference type="PANTHER" id="PTHR30537">
    <property type="entry name" value="HTH-TYPE TRANSCRIPTIONAL REGULATOR"/>
    <property type="match status" value="1"/>
</dbReference>
<sequence>MDRFAVMQLFVWVVETGSFSKAGKTAGVGQPAVSKQIAALEQRLGVQLLRRTSRGLGLTAAGRDYYESTVRLLGELQAAEARVGGNHSAPEGVVRVAISAGFGRMYVVPRLPEFFARYPGITLDFGVSERHVNLVEDGIDVAIRIGRLADSTLSARRIGSVDLVTVASPAYLERHGEPRSPGELAHHACVTFVFDGKPRPWEFRRGEQTVTFTPHGPVLSNDAEYIRAAVLAGVGVAQAAGWLFAAEVASGAAVRVLADDRPVYHPLHAVVASGRRVPRRVKVFVDFLAELFADHPSLRLHAAE</sequence>
<evidence type="ECO:0000256" key="4">
    <source>
        <dbReference type="ARBA" id="ARBA00023163"/>
    </source>
</evidence>
<dbReference type="InterPro" id="IPR058163">
    <property type="entry name" value="LysR-type_TF_proteobact-type"/>
</dbReference>
<keyword evidence="2" id="KW-0805">Transcription regulation</keyword>
<dbReference type="SUPFAM" id="SSF46785">
    <property type="entry name" value="Winged helix' DNA-binding domain"/>
    <property type="match status" value="1"/>
</dbReference>
<evidence type="ECO:0000256" key="1">
    <source>
        <dbReference type="ARBA" id="ARBA00009437"/>
    </source>
</evidence>
<evidence type="ECO:0000313" key="7">
    <source>
        <dbReference type="Proteomes" id="UP001164459"/>
    </source>
</evidence>
<dbReference type="PROSITE" id="PS50931">
    <property type="entry name" value="HTH_LYSR"/>
    <property type="match status" value="1"/>
</dbReference>
<reference evidence="6" key="1">
    <citation type="submission" date="2022-11" db="EMBL/GenBank/DDBJ databases">
        <title>Minimal conservation of predation-associated metabolite biosynthetic gene clusters underscores biosynthetic potential of Myxococcota including descriptions for ten novel species: Archangium lansinium sp. nov., Myxococcus landrumus sp. nov., Nannocystis bai.</title>
        <authorList>
            <person name="Ahearne A."/>
            <person name="Stevens C."/>
            <person name="Dowd S."/>
        </authorList>
    </citation>
    <scope>NUCLEOTIDE SEQUENCE</scope>
    <source>
        <strain evidence="6">Fl3</strain>
    </source>
</reference>
<keyword evidence="7" id="KW-1185">Reference proteome</keyword>
<dbReference type="Gene3D" id="1.10.10.10">
    <property type="entry name" value="Winged helix-like DNA-binding domain superfamily/Winged helix DNA-binding domain"/>
    <property type="match status" value="1"/>
</dbReference>
<dbReference type="SUPFAM" id="SSF53850">
    <property type="entry name" value="Periplasmic binding protein-like II"/>
    <property type="match status" value="1"/>
</dbReference>